<dbReference type="EMBL" id="CAWYQH010000108">
    <property type="protein sequence ID" value="CAK8689593.1"/>
    <property type="molecule type" value="Genomic_DNA"/>
</dbReference>
<dbReference type="PANTHER" id="PTHR10625:SF23">
    <property type="entry name" value="HISTONE DEACETYLASE 11"/>
    <property type="match status" value="1"/>
</dbReference>
<keyword evidence="1" id="KW-0378">Hydrolase</keyword>
<dbReference type="CDD" id="cd09993">
    <property type="entry name" value="HDAC_classIV"/>
    <property type="match status" value="1"/>
</dbReference>
<dbReference type="Pfam" id="PF00850">
    <property type="entry name" value="Hist_deacetyl"/>
    <property type="match status" value="1"/>
</dbReference>
<name>A0ABP0GDQ0_CLALP</name>
<feature type="domain" description="Histone deacetylase" evidence="2">
    <location>
        <begin position="47"/>
        <end position="326"/>
    </location>
</feature>
<evidence type="ECO:0000313" key="4">
    <source>
        <dbReference type="Proteomes" id="UP001642483"/>
    </source>
</evidence>
<dbReference type="PANTHER" id="PTHR10625">
    <property type="entry name" value="HISTONE DEACETYLASE HDAC1-RELATED"/>
    <property type="match status" value="1"/>
</dbReference>
<dbReference type="InterPro" id="IPR023801">
    <property type="entry name" value="His_deacetylse_dom"/>
</dbReference>
<dbReference type="InterPro" id="IPR037138">
    <property type="entry name" value="His_deacetylse_dom_sf"/>
</dbReference>
<accession>A0ABP0GDQ0</accession>
<sequence>MLITEYNKLSTLCRMSKLYDVTIKESSWPILYHKDYNISFFGMEKMHPFDSGKWGRVHQLLVENELFEPSDTITPNEASEDDLLQVHNKEYLDSLKWSWSVAKITEVPPVAFLPNFIVQRRVLYPFRLQTGGSILAGDLAMKFGWAINIGGGFHHCSKHNGGGFCAYADITLLIKFAMENSGVSNVMIIDLDAHQGNGYARDFMDYENVYILDVFNRNIYPHDGYAKTAIKRKVELRSYVSDVEYLQLVEQHTSEALAEFNPDLIVYNAGTDVLDGDPLGCLSISPTGIIKRDHLVFSCARKKNIPIVMLTSGGYQRTTARIIADSILSLHSDGLIPR</sequence>
<keyword evidence="4" id="KW-1185">Reference proteome</keyword>
<dbReference type="InterPro" id="IPR000286">
    <property type="entry name" value="HDACs"/>
</dbReference>
<dbReference type="PRINTS" id="PR01270">
    <property type="entry name" value="HDASUPER"/>
</dbReference>
<reference evidence="3 4" key="1">
    <citation type="submission" date="2024-02" db="EMBL/GenBank/DDBJ databases">
        <authorList>
            <person name="Daric V."/>
            <person name="Darras S."/>
        </authorList>
    </citation>
    <scope>NUCLEOTIDE SEQUENCE [LARGE SCALE GENOMIC DNA]</scope>
</reference>
<evidence type="ECO:0000259" key="2">
    <source>
        <dbReference type="Pfam" id="PF00850"/>
    </source>
</evidence>
<dbReference type="Gene3D" id="3.40.800.20">
    <property type="entry name" value="Histone deacetylase domain"/>
    <property type="match status" value="1"/>
</dbReference>
<proteinExistence type="predicted"/>
<dbReference type="InterPro" id="IPR044150">
    <property type="entry name" value="HDAC_classIV"/>
</dbReference>
<dbReference type="InterPro" id="IPR023696">
    <property type="entry name" value="Ureohydrolase_dom_sf"/>
</dbReference>
<gene>
    <name evidence="3" type="ORF">CVLEPA_LOCUS21573</name>
</gene>
<comment type="caution">
    <text evidence="3">The sequence shown here is derived from an EMBL/GenBank/DDBJ whole genome shotgun (WGS) entry which is preliminary data.</text>
</comment>
<organism evidence="3 4">
    <name type="scientific">Clavelina lepadiformis</name>
    <name type="common">Light-bulb sea squirt</name>
    <name type="synonym">Ascidia lepadiformis</name>
    <dbReference type="NCBI Taxonomy" id="159417"/>
    <lineage>
        <taxon>Eukaryota</taxon>
        <taxon>Metazoa</taxon>
        <taxon>Chordata</taxon>
        <taxon>Tunicata</taxon>
        <taxon>Ascidiacea</taxon>
        <taxon>Aplousobranchia</taxon>
        <taxon>Clavelinidae</taxon>
        <taxon>Clavelina</taxon>
    </lineage>
</organism>
<evidence type="ECO:0000313" key="3">
    <source>
        <dbReference type="EMBL" id="CAK8689593.1"/>
    </source>
</evidence>
<dbReference type="SUPFAM" id="SSF52768">
    <property type="entry name" value="Arginase/deacetylase"/>
    <property type="match status" value="1"/>
</dbReference>
<dbReference type="Proteomes" id="UP001642483">
    <property type="component" value="Unassembled WGS sequence"/>
</dbReference>
<protein>
    <recommendedName>
        <fullName evidence="2">Histone deacetylase domain-containing protein</fullName>
    </recommendedName>
</protein>
<evidence type="ECO:0000256" key="1">
    <source>
        <dbReference type="ARBA" id="ARBA00022801"/>
    </source>
</evidence>